<evidence type="ECO:0000313" key="8">
    <source>
        <dbReference type="Proteomes" id="UP000887567"/>
    </source>
</evidence>
<dbReference type="InterPro" id="IPR008826">
    <property type="entry name" value="Se-bd"/>
</dbReference>
<dbReference type="OrthoDB" id="10252446at2759"/>
<comment type="catalytic activity">
    <reaction evidence="6">
        <text>methanethiol + O2 + H2O = hydrogen sulfide + formaldehyde + H2O2 + H(+)</text>
        <dbReference type="Rhea" id="RHEA:11812"/>
        <dbReference type="ChEBI" id="CHEBI:15377"/>
        <dbReference type="ChEBI" id="CHEBI:15378"/>
        <dbReference type="ChEBI" id="CHEBI:15379"/>
        <dbReference type="ChEBI" id="CHEBI:16007"/>
        <dbReference type="ChEBI" id="CHEBI:16240"/>
        <dbReference type="ChEBI" id="CHEBI:16842"/>
        <dbReference type="ChEBI" id="CHEBI:29919"/>
        <dbReference type="EC" id="1.8.3.4"/>
    </reaction>
</comment>
<proteinExistence type="inferred from homology"/>
<organism evidence="7 8">
    <name type="scientific">Exaiptasia diaphana</name>
    <name type="common">Tropical sea anemone</name>
    <name type="synonym">Aiptasia pulchella</name>
    <dbReference type="NCBI Taxonomy" id="2652724"/>
    <lineage>
        <taxon>Eukaryota</taxon>
        <taxon>Metazoa</taxon>
        <taxon>Cnidaria</taxon>
        <taxon>Anthozoa</taxon>
        <taxon>Hexacorallia</taxon>
        <taxon>Actiniaria</taxon>
        <taxon>Aiptasiidae</taxon>
        <taxon>Exaiptasia</taxon>
    </lineage>
</organism>
<dbReference type="GO" id="GO:0018549">
    <property type="term" value="F:methanethiol oxidase activity"/>
    <property type="evidence" value="ECO:0007669"/>
    <property type="project" value="UniProtKB-EC"/>
</dbReference>
<protein>
    <recommendedName>
        <fullName evidence="4">Methanethiol oxidase</fullName>
        <ecNumber evidence="3">1.8.3.4</ecNumber>
    </recommendedName>
</protein>
<accession>A0A913X4R7</accession>
<keyword evidence="8" id="KW-1185">Reference proteome</keyword>
<name>A0A913X4R7_EXADI</name>
<dbReference type="EC" id="1.8.3.4" evidence="3"/>
<dbReference type="EnsemblMetazoa" id="XM_021043230.2">
    <property type="protein sequence ID" value="XP_020898889.1"/>
    <property type="gene ID" value="LOC110237627"/>
</dbReference>
<dbReference type="OMA" id="AYDFWWH"/>
<comment type="pathway">
    <text evidence="1">Organosulfur degradation.</text>
</comment>
<dbReference type="AlphaFoldDB" id="A0A913X4R7"/>
<sequence>MQATDRVRNIAGHCKHGPGYATPKDAMAGPREQIVYLPCIHSNTGIEKPDYLCTVDVDPKSPTYSQVIHRLHMPYIGDELHHTGWNACSSCFGDSSKKRNRLIMPGFMSTRIYSIDVGTDQRAPRIHKIIEPEEVFSKTGASVPHTTHCLGSGEIMISTLGNVDGTARGGFILIDGETYKVKGQWEKDGKGVPMGYDFWYQPRHNVLLSTEWAEPNAFKRGFQMDDFKAGKYGSHIHVWDWTTHEKVQTIDLGVGTIPLEIRFLHDPNQAQGYVGCALSSTIVRFFKKPDNTWDKETVISIPPKKVEGWALPEMPGLITDILISLDDKYLYFSNWIQGDLRQYDITDPQNPKLTGQIFIGGSITRNSGVRVIDDPDLPQQPDECYVKGKKVEGGPQMIQLSLDGKRLYVTTSLYSHWDNQFYPNLAKKGAMLLLVDVDTVNGGLYLNRDFLVDFGEEPDGPCLAHEVRYPGGDCSSDIWL</sequence>
<dbReference type="InterPro" id="IPR015943">
    <property type="entry name" value="WD40/YVTN_repeat-like_dom_sf"/>
</dbReference>
<comment type="similarity">
    <text evidence="2">Belongs to the selenium-binding protein family.</text>
</comment>
<evidence type="ECO:0000256" key="1">
    <source>
        <dbReference type="ARBA" id="ARBA00005177"/>
    </source>
</evidence>
<dbReference type="GeneID" id="110237627"/>
<reference evidence="7" key="1">
    <citation type="submission" date="2022-11" db="UniProtKB">
        <authorList>
            <consortium name="EnsemblMetazoa"/>
        </authorList>
    </citation>
    <scope>IDENTIFICATION</scope>
</reference>
<dbReference type="RefSeq" id="XP_020898889.1">
    <property type="nucleotide sequence ID" value="XM_021043230.2"/>
</dbReference>
<dbReference type="SUPFAM" id="SSF75011">
    <property type="entry name" value="3-carboxy-cis,cis-mucoante lactonizing enzyme"/>
    <property type="match status" value="1"/>
</dbReference>
<evidence type="ECO:0000256" key="6">
    <source>
        <dbReference type="ARBA" id="ARBA00047539"/>
    </source>
</evidence>
<dbReference type="PANTHER" id="PTHR23300">
    <property type="entry name" value="METHANETHIOL OXIDASE"/>
    <property type="match status" value="1"/>
</dbReference>
<dbReference type="PANTHER" id="PTHR23300:SF0">
    <property type="entry name" value="METHANETHIOL OXIDASE"/>
    <property type="match status" value="1"/>
</dbReference>
<dbReference type="Gene3D" id="2.130.10.10">
    <property type="entry name" value="YVTN repeat-like/Quinoprotein amine dehydrogenase"/>
    <property type="match status" value="1"/>
</dbReference>
<evidence type="ECO:0000256" key="2">
    <source>
        <dbReference type="ARBA" id="ARBA00005606"/>
    </source>
</evidence>
<evidence type="ECO:0000313" key="7">
    <source>
        <dbReference type="EnsemblMetazoa" id="XP_020898889.1"/>
    </source>
</evidence>
<dbReference type="Pfam" id="PF05694">
    <property type="entry name" value="SBP56"/>
    <property type="match status" value="1"/>
</dbReference>
<evidence type="ECO:0000256" key="4">
    <source>
        <dbReference type="ARBA" id="ARBA00015601"/>
    </source>
</evidence>
<dbReference type="GO" id="GO:0008430">
    <property type="term" value="F:selenium binding"/>
    <property type="evidence" value="ECO:0007669"/>
    <property type="project" value="InterPro"/>
</dbReference>
<dbReference type="Proteomes" id="UP000887567">
    <property type="component" value="Unplaced"/>
</dbReference>
<evidence type="ECO:0000256" key="5">
    <source>
        <dbReference type="ARBA" id="ARBA00023266"/>
    </source>
</evidence>
<dbReference type="KEGG" id="epa:110237627"/>
<keyword evidence="5" id="KW-0711">Selenium</keyword>
<evidence type="ECO:0000256" key="3">
    <source>
        <dbReference type="ARBA" id="ARBA00012510"/>
    </source>
</evidence>